<reference evidence="2 3" key="1">
    <citation type="submission" date="2022-11" db="EMBL/GenBank/DDBJ databases">
        <title>Whole genome sequence of Eschrichtius robustus ER-17-0199.</title>
        <authorList>
            <person name="Bruniche-Olsen A."/>
            <person name="Black A.N."/>
            <person name="Fields C.J."/>
            <person name="Walden K."/>
            <person name="Dewoody J.A."/>
        </authorList>
    </citation>
    <scope>NUCLEOTIDE SEQUENCE [LARGE SCALE GENOMIC DNA]</scope>
    <source>
        <strain evidence="2">ER-17-0199</strain>
        <tissue evidence="2">Blubber</tissue>
    </source>
</reference>
<name>A0AB34HGK9_ESCRO</name>
<dbReference type="Proteomes" id="UP001159641">
    <property type="component" value="Unassembled WGS sequence"/>
</dbReference>
<accession>A0AB34HGK9</accession>
<dbReference type="AlphaFoldDB" id="A0AB34HGK9"/>
<gene>
    <name evidence="2" type="ORF">J1605_020955</name>
</gene>
<proteinExistence type="predicted"/>
<feature type="region of interest" description="Disordered" evidence="1">
    <location>
        <begin position="74"/>
        <end position="105"/>
    </location>
</feature>
<evidence type="ECO:0000256" key="1">
    <source>
        <dbReference type="SAM" id="MobiDB-lite"/>
    </source>
</evidence>
<comment type="caution">
    <text evidence="2">The sequence shown here is derived from an EMBL/GenBank/DDBJ whole genome shotgun (WGS) entry which is preliminary data.</text>
</comment>
<dbReference type="EMBL" id="JAIQCJ010001324">
    <property type="protein sequence ID" value="KAJ8790861.1"/>
    <property type="molecule type" value="Genomic_DNA"/>
</dbReference>
<evidence type="ECO:0000313" key="2">
    <source>
        <dbReference type="EMBL" id="KAJ8790861.1"/>
    </source>
</evidence>
<keyword evidence="3" id="KW-1185">Reference proteome</keyword>
<protein>
    <submittedName>
        <fullName evidence="2">Uncharacterized protein</fullName>
    </submittedName>
</protein>
<evidence type="ECO:0000313" key="3">
    <source>
        <dbReference type="Proteomes" id="UP001159641"/>
    </source>
</evidence>
<organism evidence="2 3">
    <name type="scientific">Eschrichtius robustus</name>
    <name type="common">California gray whale</name>
    <name type="synonym">Eschrichtius gibbosus</name>
    <dbReference type="NCBI Taxonomy" id="9764"/>
    <lineage>
        <taxon>Eukaryota</taxon>
        <taxon>Metazoa</taxon>
        <taxon>Chordata</taxon>
        <taxon>Craniata</taxon>
        <taxon>Vertebrata</taxon>
        <taxon>Euteleostomi</taxon>
        <taxon>Mammalia</taxon>
        <taxon>Eutheria</taxon>
        <taxon>Laurasiatheria</taxon>
        <taxon>Artiodactyla</taxon>
        <taxon>Whippomorpha</taxon>
        <taxon>Cetacea</taxon>
        <taxon>Mysticeti</taxon>
        <taxon>Eschrichtiidae</taxon>
        <taxon>Eschrichtius</taxon>
    </lineage>
</organism>
<sequence length="145" mass="15500">MDCMFVSPQNSYVETLTLNVMVSGGEAFGRDGAVVTVVTKVQRRSTSLAPADRMRKGGAWRGRELTRASQRACAPAGMAGEDWRTGGGTESFESGFARELQRPPPLPTGACELQVSSLGGDHGAACEVSSSWHPVRMGRKGRRTL</sequence>